<gene>
    <name evidence="5" type="ORF">CBY09_07830</name>
</gene>
<dbReference type="InterPro" id="IPR011006">
    <property type="entry name" value="CheY-like_superfamily"/>
</dbReference>
<evidence type="ECO:0000259" key="3">
    <source>
        <dbReference type="PROSITE" id="PS50043"/>
    </source>
</evidence>
<keyword evidence="2" id="KW-0597">Phosphoprotein</keyword>
<dbReference type="PROSITE" id="PS50043">
    <property type="entry name" value="HTH_LUXR_2"/>
    <property type="match status" value="1"/>
</dbReference>
<dbReference type="InterPro" id="IPR016032">
    <property type="entry name" value="Sig_transdc_resp-reg_C-effctor"/>
</dbReference>
<dbReference type="CDD" id="cd06170">
    <property type="entry name" value="LuxR_C_like"/>
    <property type="match status" value="1"/>
</dbReference>
<feature type="domain" description="HTH luxR-type" evidence="3">
    <location>
        <begin position="146"/>
        <end position="218"/>
    </location>
</feature>
<dbReference type="SMART" id="SM00448">
    <property type="entry name" value="REC"/>
    <property type="match status" value="1"/>
</dbReference>
<evidence type="ECO:0000256" key="2">
    <source>
        <dbReference type="PROSITE-ProRule" id="PRU00169"/>
    </source>
</evidence>
<dbReference type="EMBL" id="NOIG01000005">
    <property type="protein sequence ID" value="OYD50638.1"/>
    <property type="molecule type" value="Genomic_DNA"/>
</dbReference>
<keyword evidence="1 5" id="KW-0238">DNA-binding</keyword>
<dbReference type="GO" id="GO:0006355">
    <property type="term" value="P:regulation of DNA-templated transcription"/>
    <property type="evidence" value="ECO:0007669"/>
    <property type="project" value="InterPro"/>
</dbReference>
<dbReference type="Gene3D" id="1.10.10.10">
    <property type="entry name" value="Winged helix-like DNA-binding domain superfamily/Winged helix DNA-binding domain"/>
    <property type="match status" value="1"/>
</dbReference>
<dbReference type="Gene3D" id="3.40.50.2300">
    <property type="match status" value="1"/>
</dbReference>
<keyword evidence="6" id="KW-1185">Reference proteome</keyword>
<dbReference type="Proteomes" id="UP000215441">
    <property type="component" value="Unassembled WGS sequence"/>
</dbReference>
<evidence type="ECO:0000259" key="4">
    <source>
        <dbReference type="PROSITE" id="PS50110"/>
    </source>
</evidence>
<feature type="domain" description="Response regulatory" evidence="4">
    <location>
        <begin position="16"/>
        <end position="130"/>
    </location>
</feature>
<accession>A0A235ENM0</accession>
<protein>
    <submittedName>
        <fullName evidence="5">DNA-binding response regulator</fullName>
    </submittedName>
</protein>
<dbReference type="Pfam" id="PF00072">
    <property type="entry name" value="Response_reg"/>
    <property type="match status" value="1"/>
</dbReference>
<dbReference type="RefSeq" id="WP_094288210.1">
    <property type="nucleotide sequence ID" value="NZ_NOIG01000005.1"/>
</dbReference>
<dbReference type="OrthoDB" id="9802186at2"/>
<dbReference type="InterPro" id="IPR039420">
    <property type="entry name" value="WalR-like"/>
</dbReference>
<reference evidence="5 6" key="1">
    <citation type="submission" date="2017-07" db="EMBL/GenBank/DDBJ databases">
        <title>Acidovorax KNDSW TSA 6 genome sequence and assembly.</title>
        <authorList>
            <person name="Mayilraj S."/>
        </authorList>
    </citation>
    <scope>NUCLEOTIDE SEQUENCE [LARGE SCALE GENOMIC DNA]</scope>
    <source>
        <strain evidence="5 6">KNDSW-TSA6</strain>
    </source>
</reference>
<dbReference type="SUPFAM" id="SSF46894">
    <property type="entry name" value="C-terminal effector domain of the bipartite response regulators"/>
    <property type="match status" value="1"/>
</dbReference>
<evidence type="ECO:0000256" key="1">
    <source>
        <dbReference type="ARBA" id="ARBA00023125"/>
    </source>
</evidence>
<dbReference type="PROSITE" id="PS50110">
    <property type="entry name" value="RESPONSE_REGULATORY"/>
    <property type="match status" value="1"/>
</dbReference>
<dbReference type="InterPro" id="IPR001789">
    <property type="entry name" value="Sig_transdc_resp-reg_receiver"/>
</dbReference>
<dbReference type="PANTHER" id="PTHR43214">
    <property type="entry name" value="TWO-COMPONENT RESPONSE REGULATOR"/>
    <property type="match status" value="1"/>
</dbReference>
<dbReference type="AlphaFoldDB" id="A0A235ENM0"/>
<dbReference type="InterPro" id="IPR000792">
    <property type="entry name" value="Tscrpt_reg_LuxR_C"/>
</dbReference>
<dbReference type="Pfam" id="PF00196">
    <property type="entry name" value="GerE"/>
    <property type="match status" value="1"/>
</dbReference>
<comment type="caution">
    <text evidence="5">The sequence shown here is derived from an EMBL/GenBank/DDBJ whole genome shotgun (WGS) entry which is preliminary data.</text>
</comment>
<dbReference type="SUPFAM" id="SSF52172">
    <property type="entry name" value="CheY-like"/>
    <property type="match status" value="1"/>
</dbReference>
<dbReference type="InterPro" id="IPR036388">
    <property type="entry name" value="WH-like_DNA-bd_sf"/>
</dbReference>
<feature type="modified residue" description="4-aspartylphosphate" evidence="2">
    <location>
        <position position="65"/>
    </location>
</feature>
<organism evidence="5 6">
    <name type="scientific">Acidovorax kalamii</name>
    <dbReference type="NCBI Taxonomy" id="2004485"/>
    <lineage>
        <taxon>Bacteria</taxon>
        <taxon>Pseudomonadati</taxon>
        <taxon>Pseudomonadota</taxon>
        <taxon>Betaproteobacteria</taxon>
        <taxon>Burkholderiales</taxon>
        <taxon>Comamonadaceae</taxon>
        <taxon>Acidovorax</taxon>
    </lineage>
</organism>
<evidence type="ECO:0000313" key="6">
    <source>
        <dbReference type="Proteomes" id="UP000215441"/>
    </source>
</evidence>
<evidence type="ECO:0000313" key="5">
    <source>
        <dbReference type="EMBL" id="OYD50638.1"/>
    </source>
</evidence>
<dbReference type="PANTHER" id="PTHR43214:SF44">
    <property type="entry name" value="TWO-COMPONENT RESPONSE REGULATOR"/>
    <property type="match status" value="1"/>
</dbReference>
<dbReference type="SMART" id="SM00421">
    <property type="entry name" value="HTH_LUXR"/>
    <property type="match status" value="1"/>
</dbReference>
<dbReference type="GO" id="GO:0000160">
    <property type="term" value="P:phosphorelay signal transduction system"/>
    <property type="evidence" value="ECO:0007669"/>
    <property type="project" value="InterPro"/>
</dbReference>
<sequence>MNDHPTAQPSAPPHHQVYIVDDDAGVRHSLAALLLARGHQTQVFASGAEFLAQADLAQPGCVLLDLRMDGMSGLQVFEAMRQRGTVLKTVFLSAHGELASAVAAVKQGAVDWLEKPCDEATLLTAVQRAAHLSHEVAAEAQRRAWLLERWNALSPRQQEVARLVATGISSKEVARALAQRDPDRPIDPRTVDTHRSAIFLKLDIRSSHELGKLVEELGLAEDPPSRFS</sequence>
<dbReference type="GO" id="GO:0003677">
    <property type="term" value="F:DNA binding"/>
    <property type="evidence" value="ECO:0007669"/>
    <property type="project" value="UniProtKB-KW"/>
</dbReference>
<name>A0A235ENM0_9BURK</name>
<proteinExistence type="predicted"/>